<dbReference type="NCBIfam" id="TIGR01974">
    <property type="entry name" value="NDH_I_L"/>
    <property type="match status" value="1"/>
</dbReference>
<dbReference type="PRINTS" id="PR01435">
    <property type="entry name" value="NPOXDRDTASE5"/>
</dbReference>
<feature type="transmembrane region" description="Helical" evidence="6">
    <location>
        <begin position="338"/>
        <end position="357"/>
    </location>
</feature>
<evidence type="ECO:0000256" key="4">
    <source>
        <dbReference type="ARBA" id="ARBA00023136"/>
    </source>
</evidence>
<dbReference type="InterPro" id="IPR001750">
    <property type="entry name" value="ND/Mrp_TM"/>
</dbReference>
<sequence>MELIIWTALFLPLLGFISLLSTSFFIKRTAAAVVGCSTVGVSFALFSLLLFFYQTEDLTPFSVTLFSWIPIKGIDADFLLLIDPLSLLMTLIVTGVGFLIHVYSAGYMDHDDDYARFFAFLNFFIFSMLLLVLSGHLLLMFVGWEGVGLASYLLIGFWYSRPKAAKAATKAFIVNRVGDLGFLLGLLLTFQTFGTGVVLDICQSLPKTYSQGAPVIEAMTLLFFIGAIGKSAQVPLHVWLADAMEGPTPVSALIHAATMVTAGVFLLTRFHCVYLLAPNTLAIVGYVGIGTSLFAALSAIGQTDLKRVLAYSTVSQLGLMFLACSVGSFYAAMFHLTMHAFVKALLFLSAGNVVHMMHGVTEMDKMGGLSRQFNKTHILFFIGVLGLSGIAPFAAFFSKDLILEEEMKAGHAYLTAIGLLVSTLTAFYLTRAYCLTFKGKSNMDVREASEVKEAPAVMLIPVTVLAFLTITGGLLGFSLKKAPLLEIFLQESDVTLQDRVASTGFHFSSEMMISVFMGLVGFVLSWVMYTKYRDRFKGQIVLLKKAFYIDELSVIFIIAPLKALAFLISGVFDPKFFQGSIQLAADGVSGASHLLQRAASGQIRSYIAWMALGLFAMSWILFF</sequence>
<feature type="domain" description="NADH:quinone oxidoreductase/Mrp antiporter transmembrane" evidence="7">
    <location>
        <begin position="134"/>
        <end position="425"/>
    </location>
</feature>
<evidence type="ECO:0000313" key="9">
    <source>
        <dbReference type="EMBL" id="CRX38953.1"/>
    </source>
</evidence>
<evidence type="ECO:0000313" key="10">
    <source>
        <dbReference type="Proteomes" id="UP000220251"/>
    </source>
</evidence>
<keyword evidence="2 5" id="KW-0812">Transmembrane</keyword>
<dbReference type="EMBL" id="CWGJ01000025">
    <property type="protein sequence ID" value="CRX38953.1"/>
    <property type="molecule type" value="Genomic_DNA"/>
</dbReference>
<dbReference type="GO" id="GO:0015990">
    <property type="term" value="P:electron transport coupled proton transport"/>
    <property type="evidence" value="ECO:0007669"/>
    <property type="project" value="TreeGrafter"/>
</dbReference>
<evidence type="ECO:0000259" key="7">
    <source>
        <dbReference type="Pfam" id="PF00361"/>
    </source>
</evidence>
<feature type="transmembrane region" description="Helical" evidence="6">
    <location>
        <begin position="114"/>
        <end position="133"/>
    </location>
</feature>
<dbReference type="OrthoDB" id="9807568at2"/>
<dbReference type="GO" id="GO:0012505">
    <property type="term" value="C:endomembrane system"/>
    <property type="evidence" value="ECO:0007669"/>
    <property type="project" value="UniProtKB-SubCell"/>
</dbReference>
<dbReference type="PRINTS" id="PR01434">
    <property type="entry name" value="NADHDHGNASE5"/>
</dbReference>
<dbReference type="Pfam" id="PF00361">
    <property type="entry name" value="Proton_antipo_M"/>
    <property type="match status" value="1"/>
</dbReference>
<feature type="transmembrane region" description="Helical" evidence="6">
    <location>
        <begin position="180"/>
        <end position="199"/>
    </location>
</feature>
<keyword evidence="10" id="KW-1185">Reference proteome</keyword>
<feature type="transmembrane region" description="Helical" evidence="6">
    <location>
        <begin position="308"/>
        <end position="332"/>
    </location>
</feature>
<evidence type="ECO:0000256" key="6">
    <source>
        <dbReference type="SAM" id="Phobius"/>
    </source>
</evidence>
<dbReference type="Gene3D" id="1.20.5.2700">
    <property type="match status" value="1"/>
</dbReference>
<evidence type="ECO:0000256" key="2">
    <source>
        <dbReference type="ARBA" id="ARBA00022692"/>
    </source>
</evidence>
<dbReference type="GO" id="GO:0008137">
    <property type="term" value="F:NADH dehydrogenase (ubiquinone) activity"/>
    <property type="evidence" value="ECO:0007669"/>
    <property type="project" value="InterPro"/>
</dbReference>
<dbReference type="InterPro" id="IPR018393">
    <property type="entry name" value="NADHpl_OxRdtase_5_subgr"/>
</dbReference>
<feature type="transmembrane region" description="Helical" evidence="6">
    <location>
        <begin position="552"/>
        <end position="572"/>
    </location>
</feature>
<name>A0A0H5DRU8_9BACT</name>
<comment type="subcellular location">
    <subcellularLocation>
        <location evidence="1">Endomembrane system</location>
        <topology evidence="1">Multi-pass membrane protein</topology>
    </subcellularLocation>
    <subcellularLocation>
        <location evidence="5">Membrane</location>
        <topology evidence="5">Multi-pass membrane protein</topology>
    </subcellularLocation>
</comment>
<protein>
    <submittedName>
        <fullName evidence="9">NADH-quinone oxidoreductase subunit L</fullName>
        <ecNumber evidence="9">1.6.5.11</ecNumber>
    </submittedName>
</protein>
<evidence type="ECO:0000256" key="5">
    <source>
        <dbReference type="RuleBase" id="RU000320"/>
    </source>
</evidence>
<feature type="transmembrane region" description="Helical" evidence="6">
    <location>
        <begin position="252"/>
        <end position="277"/>
    </location>
</feature>
<feature type="transmembrane region" description="Helical" evidence="6">
    <location>
        <begin position="219"/>
        <end position="240"/>
    </location>
</feature>
<dbReference type="RefSeq" id="WP_098038815.1">
    <property type="nucleotide sequence ID" value="NZ_CWGJ01000025.1"/>
</dbReference>
<dbReference type="InterPro" id="IPR001516">
    <property type="entry name" value="Proton_antipo_N"/>
</dbReference>
<dbReference type="Pfam" id="PF00662">
    <property type="entry name" value="Proton_antipo_N"/>
    <property type="match status" value="1"/>
</dbReference>
<keyword evidence="3 6" id="KW-1133">Transmembrane helix</keyword>
<feature type="transmembrane region" description="Helical" evidence="6">
    <location>
        <begin position="378"/>
        <end position="398"/>
    </location>
</feature>
<feature type="transmembrane region" description="Helical" evidence="6">
    <location>
        <begin position="603"/>
        <end position="622"/>
    </location>
</feature>
<dbReference type="Proteomes" id="UP000220251">
    <property type="component" value="Unassembled WGS sequence"/>
</dbReference>
<evidence type="ECO:0000259" key="8">
    <source>
        <dbReference type="Pfam" id="PF00662"/>
    </source>
</evidence>
<feature type="transmembrane region" description="Helical" evidence="6">
    <location>
        <begin position="6"/>
        <end position="26"/>
    </location>
</feature>
<reference evidence="10" key="1">
    <citation type="submission" date="2015-06" db="EMBL/GenBank/DDBJ databases">
        <authorList>
            <person name="Bertelli C."/>
        </authorList>
    </citation>
    <scope>NUCLEOTIDE SEQUENCE [LARGE SCALE GENOMIC DNA]</scope>
    <source>
        <strain evidence="10">CRIB-30</strain>
    </source>
</reference>
<accession>A0A0H5DRU8</accession>
<evidence type="ECO:0000256" key="1">
    <source>
        <dbReference type="ARBA" id="ARBA00004127"/>
    </source>
</evidence>
<keyword evidence="4 6" id="KW-0472">Membrane</keyword>
<feature type="transmembrane region" description="Helical" evidence="6">
    <location>
        <begin position="456"/>
        <end position="479"/>
    </location>
</feature>
<evidence type="ECO:0000256" key="3">
    <source>
        <dbReference type="ARBA" id="ARBA00022989"/>
    </source>
</evidence>
<dbReference type="NCBIfam" id="NF005141">
    <property type="entry name" value="PRK06590.1"/>
    <property type="match status" value="1"/>
</dbReference>
<dbReference type="InterPro" id="IPR003945">
    <property type="entry name" value="NU5C-like"/>
</dbReference>
<feature type="transmembrane region" description="Helical" evidence="6">
    <location>
        <begin position="511"/>
        <end position="532"/>
    </location>
</feature>
<feature type="transmembrane region" description="Helical" evidence="6">
    <location>
        <begin position="139"/>
        <end position="159"/>
    </location>
</feature>
<dbReference type="GO" id="GO:0042773">
    <property type="term" value="P:ATP synthesis coupled electron transport"/>
    <property type="evidence" value="ECO:0007669"/>
    <property type="project" value="InterPro"/>
</dbReference>
<organism evidence="9 10">
    <name type="scientific">Estrella lausannensis</name>
    <dbReference type="NCBI Taxonomy" id="483423"/>
    <lineage>
        <taxon>Bacteria</taxon>
        <taxon>Pseudomonadati</taxon>
        <taxon>Chlamydiota</taxon>
        <taxon>Chlamydiia</taxon>
        <taxon>Parachlamydiales</taxon>
        <taxon>Candidatus Criblamydiaceae</taxon>
        <taxon>Estrella</taxon>
    </lineage>
</organism>
<feature type="domain" description="NADH-Ubiquinone oxidoreductase (complex I) chain 5 N-terminal" evidence="8">
    <location>
        <begin position="68"/>
        <end position="118"/>
    </location>
</feature>
<feature type="transmembrane region" description="Helical" evidence="6">
    <location>
        <begin position="283"/>
        <end position="301"/>
    </location>
</feature>
<dbReference type="PANTHER" id="PTHR42829">
    <property type="entry name" value="NADH-UBIQUINONE OXIDOREDUCTASE CHAIN 5"/>
    <property type="match status" value="1"/>
</dbReference>
<dbReference type="EC" id="1.6.5.11" evidence="9"/>
<dbReference type="PANTHER" id="PTHR42829:SF2">
    <property type="entry name" value="NADH-UBIQUINONE OXIDOREDUCTASE CHAIN 5"/>
    <property type="match status" value="1"/>
</dbReference>
<gene>
    <name evidence="9" type="primary">nuoL</name>
    <name evidence="9" type="ORF">ELAC_1625</name>
</gene>
<dbReference type="GO" id="GO:0016020">
    <property type="term" value="C:membrane"/>
    <property type="evidence" value="ECO:0007669"/>
    <property type="project" value="UniProtKB-SubCell"/>
</dbReference>
<feature type="transmembrane region" description="Helical" evidence="6">
    <location>
        <begin position="410"/>
        <end position="435"/>
    </location>
</feature>
<feature type="transmembrane region" description="Helical" evidence="6">
    <location>
        <begin position="33"/>
        <end position="53"/>
    </location>
</feature>
<proteinExistence type="predicted"/>
<dbReference type="GO" id="GO:0003954">
    <property type="term" value="F:NADH dehydrogenase activity"/>
    <property type="evidence" value="ECO:0007669"/>
    <property type="project" value="TreeGrafter"/>
</dbReference>
<feature type="transmembrane region" description="Helical" evidence="6">
    <location>
        <begin position="78"/>
        <end position="102"/>
    </location>
</feature>
<keyword evidence="9" id="KW-0560">Oxidoreductase</keyword>
<dbReference type="AlphaFoldDB" id="A0A0H5DRU8"/>